<evidence type="ECO:0008006" key="4">
    <source>
        <dbReference type="Google" id="ProtNLM"/>
    </source>
</evidence>
<keyword evidence="3" id="KW-1185">Reference proteome</keyword>
<dbReference type="PANTHER" id="PTHR37314:SF4">
    <property type="entry name" value="UPF0700 TRANSMEMBRANE PROTEIN YOAK"/>
    <property type="match status" value="1"/>
</dbReference>
<evidence type="ECO:0000313" key="2">
    <source>
        <dbReference type="EMBL" id="KGD61840.1"/>
    </source>
</evidence>
<feature type="transmembrane region" description="Helical" evidence="1">
    <location>
        <begin position="198"/>
        <end position="218"/>
    </location>
</feature>
<accession>A0ABR4WE80</accession>
<dbReference type="Proteomes" id="UP000029443">
    <property type="component" value="Unassembled WGS sequence"/>
</dbReference>
<dbReference type="PANTHER" id="PTHR37314">
    <property type="entry name" value="SLR0142 PROTEIN"/>
    <property type="match status" value="1"/>
</dbReference>
<keyword evidence="1" id="KW-0472">Membrane</keyword>
<comment type="caution">
    <text evidence="2">The sequence shown here is derived from an EMBL/GenBank/DDBJ whole genome shotgun (WGS) entry which is preliminary data.</text>
</comment>
<feature type="transmembrane region" description="Helical" evidence="1">
    <location>
        <begin position="172"/>
        <end position="192"/>
    </location>
</feature>
<organism evidence="2 3">
    <name type="scientific">Alcanivorax jadensis T9</name>
    <dbReference type="NCBI Taxonomy" id="1177181"/>
    <lineage>
        <taxon>Bacteria</taxon>
        <taxon>Pseudomonadati</taxon>
        <taxon>Pseudomonadota</taxon>
        <taxon>Gammaproteobacteria</taxon>
        <taxon>Oceanospirillales</taxon>
        <taxon>Alcanivoracaceae</taxon>
        <taxon>Alcanivorax</taxon>
    </lineage>
</organism>
<feature type="transmembrane region" description="Helical" evidence="1">
    <location>
        <begin position="95"/>
        <end position="112"/>
    </location>
</feature>
<keyword evidence="1" id="KW-0812">Transmembrane</keyword>
<gene>
    <name evidence="2" type="ORF">T9A_01049</name>
</gene>
<name>A0ABR4WE80_9GAMM</name>
<reference evidence="2 3" key="1">
    <citation type="submission" date="2012-09" db="EMBL/GenBank/DDBJ databases">
        <title>Genome Sequence of alkane-degrading Bacterium Alcanivorax jadensis T9.</title>
        <authorList>
            <person name="Lai Q."/>
            <person name="Shao Z."/>
        </authorList>
    </citation>
    <scope>NUCLEOTIDE SEQUENCE [LARGE SCALE GENOMIC DNA]</scope>
    <source>
        <strain evidence="2 3">T9</strain>
    </source>
</reference>
<evidence type="ECO:0000256" key="1">
    <source>
        <dbReference type="SAM" id="Phobius"/>
    </source>
</evidence>
<dbReference type="Pfam" id="PF06912">
    <property type="entry name" value="DUF1275"/>
    <property type="match status" value="1"/>
</dbReference>
<feature type="transmembrane region" description="Helical" evidence="1">
    <location>
        <begin position="118"/>
        <end position="137"/>
    </location>
</feature>
<keyword evidence="1" id="KW-1133">Transmembrane helix</keyword>
<dbReference type="InterPro" id="IPR010699">
    <property type="entry name" value="DUF1275"/>
</dbReference>
<sequence>MGVFLLTRLPPWVEVGAFLLAFLAGSVNAVGLLGFSHQSVSHLTGTSSLLGLALADLALSNALHLLFTLLSFLAGAALSGMLITSTALKLGRHYGFSLLIEAALLVMAMLSLQRGSDLGIYLASMACGLQNAMVTTYSGSIIRTTHLSGIFTDLGIMLGNRLRGIPLNGRRLLLFVLLIGGFVCGGAVGTLLFRLLHFTALMAPAALAASLAVVYWRYSRRYR</sequence>
<evidence type="ECO:0000313" key="3">
    <source>
        <dbReference type="Proteomes" id="UP000029443"/>
    </source>
</evidence>
<dbReference type="RefSeq" id="WP_232222021.1">
    <property type="nucleotide sequence ID" value="NZ_ARXU01000003.1"/>
</dbReference>
<dbReference type="EMBL" id="ARXU01000003">
    <property type="protein sequence ID" value="KGD61840.1"/>
    <property type="molecule type" value="Genomic_DNA"/>
</dbReference>
<feature type="transmembrane region" description="Helical" evidence="1">
    <location>
        <begin position="12"/>
        <end position="33"/>
    </location>
</feature>
<proteinExistence type="predicted"/>
<protein>
    <recommendedName>
        <fullName evidence="4">Transmembrane protein</fullName>
    </recommendedName>
</protein>
<feature type="transmembrane region" description="Helical" evidence="1">
    <location>
        <begin position="65"/>
        <end position="83"/>
    </location>
</feature>